<comment type="caution">
    <text evidence="6">The sequence shown here is derived from an EMBL/GenBank/DDBJ whole genome shotgun (WGS) entry which is preliminary data.</text>
</comment>
<dbReference type="InterPro" id="IPR007630">
    <property type="entry name" value="RNA_pol_sigma70_r4"/>
</dbReference>
<dbReference type="NCBIfam" id="TIGR02479">
    <property type="entry name" value="FliA_WhiG"/>
    <property type="match status" value="1"/>
</dbReference>
<dbReference type="EMBL" id="QQZY01000001">
    <property type="protein sequence ID" value="RDI76022.1"/>
    <property type="molecule type" value="Genomic_DNA"/>
</dbReference>
<accession>A0A7M2Z298</accession>
<evidence type="ECO:0000313" key="6">
    <source>
        <dbReference type="EMBL" id="RDI76022.1"/>
    </source>
</evidence>
<dbReference type="GO" id="GO:0016987">
    <property type="term" value="F:sigma factor activity"/>
    <property type="evidence" value="ECO:0007669"/>
    <property type="project" value="UniProtKB-KW"/>
</dbReference>
<dbReference type="NCBIfam" id="TIGR02937">
    <property type="entry name" value="sigma70-ECF"/>
    <property type="match status" value="1"/>
</dbReference>
<dbReference type="PROSITE" id="PS00715">
    <property type="entry name" value="SIGMA70_1"/>
    <property type="match status" value="1"/>
</dbReference>
<dbReference type="RefSeq" id="WP_181813292.1">
    <property type="nucleotide sequence ID" value="NZ_QQZY01000001.1"/>
</dbReference>
<name>A0A7M2Z298_9ACTN</name>
<dbReference type="PANTHER" id="PTHR30385:SF7">
    <property type="entry name" value="RNA POLYMERASE SIGMA FACTOR FLIA"/>
    <property type="match status" value="1"/>
</dbReference>
<dbReference type="Pfam" id="PF04542">
    <property type="entry name" value="Sigma70_r2"/>
    <property type="match status" value="1"/>
</dbReference>
<dbReference type="PANTHER" id="PTHR30385">
    <property type="entry name" value="SIGMA FACTOR F FLAGELLAR"/>
    <property type="match status" value="1"/>
</dbReference>
<evidence type="ECO:0000256" key="4">
    <source>
        <dbReference type="ARBA" id="ARBA00023163"/>
    </source>
</evidence>
<dbReference type="CDD" id="cd06171">
    <property type="entry name" value="Sigma70_r4"/>
    <property type="match status" value="1"/>
</dbReference>
<dbReference type="PIRSF" id="PIRSF000770">
    <property type="entry name" value="RNA_pol_sigma-SigE/K"/>
    <property type="match status" value="1"/>
</dbReference>
<proteinExistence type="predicted"/>
<evidence type="ECO:0000256" key="2">
    <source>
        <dbReference type="ARBA" id="ARBA00023082"/>
    </source>
</evidence>
<dbReference type="SUPFAM" id="SSF88946">
    <property type="entry name" value="Sigma2 domain of RNA polymerase sigma factors"/>
    <property type="match status" value="1"/>
</dbReference>
<dbReference type="Gene3D" id="1.10.1740.10">
    <property type="match status" value="1"/>
</dbReference>
<keyword evidence="7" id="KW-1185">Reference proteome</keyword>
<evidence type="ECO:0000313" key="7">
    <source>
        <dbReference type="Proteomes" id="UP000254134"/>
    </source>
</evidence>
<evidence type="ECO:0000256" key="3">
    <source>
        <dbReference type="ARBA" id="ARBA00023125"/>
    </source>
</evidence>
<dbReference type="InterPro" id="IPR013324">
    <property type="entry name" value="RNA_pol_sigma_r3/r4-like"/>
</dbReference>
<dbReference type="InterPro" id="IPR013325">
    <property type="entry name" value="RNA_pol_sigma_r2"/>
</dbReference>
<keyword evidence="3" id="KW-0238">DNA-binding</keyword>
<feature type="domain" description="RNA polymerase sigma-70" evidence="5">
    <location>
        <begin position="64"/>
        <end position="77"/>
    </location>
</feature>
<keyword evidence="4" id="KW-0804">Transcription</keyword>
<protein>
    <submittedName>
        <fullName evidence="6">RNA polymerase sigma factor, FliA/WhiG family</fullName>
    </submittedName>
</protein>
<dbReference type="InterPro" id="IPR000943">
    <property type="entry name" value="RNA_pol_sigma70"/>
</dbReference>
<dbReference type="AlphaFoldDB" id="A0A7M2Z298"/>
<reference evidence="6 7" key="1">
    <citation type="submission" date="2018-07" db="EMBL/GenBank/DDBJ databases">
        <title>High-quality-draft genome sequence of Gaiella occulta.</title>
        <authorList>
            <person name="Severino R."/>
            <person name="Froufe H.J.C."/>
            <person name="Rainey F.A."/>
            <person name="Barroso C."/>
            <person name="Albuquerque L."/>
            <person name="Lobo-Da-Cunha A."/>
            <person name="Da Costa M.S."/>
            <person name="Egas C."/>
        </authorList>
    </citation>
    <scope>NUCLEOTIDE SEQUENCE [LARGE SCALE GENOMIC DNA]</scope>
    <source>
        <strain evidence="6 7">F2-233</strain>
    </source>
</reference>
<organism evidence="6 7">
    <name type="scientific">Gaiella occulta</name>
    <dbReference type="NCBI Taxonomy" id="1002870"/>
    <lineage>
        <taxon>Bacteria</taxon>
        <taxon>Bacillati</taxon>
        <taxon>Actinomycetota</taxon>
        <taxon>Thermoleophilia</taxon>
        <taxon>Gaiellales</taxon>
        <taxon>Gaiellaceae</taxon>
        <taxon>Gaiella</taxon>
    </lineage>
</organism>
<dbReference type="Pfam" id="PF04545">
    <property type="entry name" value="Sigma70_r4"/>
    <property type="match status" value="1"/>
</dbReference>
<dbReference type="PRINTS" id="PR00046">
    <property type="entry name" value="SIGMA70FCT"/>
</dbReference>
<keyword evidence="1" id="KW-0805">Transcription regulation</keyword>
<gene>
    <name evidence="6" type="ORF">Gocc_0441</name>
</gene>
<dbReference type="GO" id="GO:0003677">
    <property type="term" value="F:DNA binding"/>
    <property type="evidence" value="ECO:0007669"/>
    <property type="project" value="UniProtKB-KW"/>
</dbReference>
<dbReference type="Gene3D" id="1.20.140.160">
    <property type="match status" value="1"/>
</dbReference>
<dbReference type="SUPFAM" id="SSF88659">
    <property type="entry name" value="Sigma3 and sigma4 domains of RNA polymerase sigma factors"/>
    <property type="match status" value="2"/>
</dbReference>
<dbReference type="Proteomes" id="UP000254134">
    <property type="component" value="Unassembled WGS sequence"/>
</dbReference>
<reference evidence="7" key="2">
    <citation type="journal article" date="2019" name="MicrobiologyOpen">
        <title>High-quality draft genome sequence of Gaiella occulta isolated from a 150 meter deep mineral water borehole and comparison with the genome sequences of other deep-branching lineages of the phylum Actinobacteria.</title>
        <authorList>
            <person name="Severino R."/>
            <person name="Froufe H.J.C."/>
            <person name="Barroso C."/>
            <person name="Albuquerque L."/>
            <person name="Lobo-da-Cunha A."/>
            <person name="da Costa M.S."/>
            <person name="Egas C."/>
        </authorList>
    </citation>
    <scope>NUCLEOTIDE SEQUENCE [LARGE SCALE GENOMIC DNA]</scope>
    <source>
        <strain evidence="7">F2-233</strain>
    </source>
</reference>
<dbReference type="InterPro" id="IPR012845">
    <property type="entry name" value="RNA_pol_sigma_FliA_WhiG"/>
</dbReference>
<sequence>MSTAPTTLPDPTRVNKELEELWRSFTRTRCPRTRDRLILTYAPLVKYVAGRVGSTLPDHVERSDLISDGLIGLIEAVDRFRPSEGVKFESFALTRIRGAMLDRMRSLDWAPRSLRTSQRRIEQTLRKLEQRTGGSPSWDEVADELGVSREELDDALVEIGRSSLVALDRTLSGAGEADDGLDLYSRIADANADEPVSELELEEQRELLVKAIDALPERERLVLVLFYYEELPLRAISSMLGVTDSRVSQLQAQALVRLRARLRHLWPESQESEAEQAAVAAA</sequence>
<dbReference type="InterPro" id="IPR014284">
    <property type="entry name" value="RNA_pol_sigma-70_dom"/>
</dbReference>
<dbReference type="GO" id="GO:0003899">
    <property type="term" value="F:DNA-directed RNA polymerase activity"/>
    <property type="evidence" value="ECO:0007669"/>
    <property type="project" value="InterPro"/>
</dbReference>
<evidence type="ECO:0000256" key="1">
    <source>
        <dbReference type="ARBA" id="ARBA00023015"/>
    </source>
</evidence>
<dbReference type="NCBIfam" id="NF005413">
    <property type="entry name" value="PRK06986.1"/>
    <property type="match status" value="1"/>
</dbReference>
<keyword evidence="2" id="KW-0731">Sigma factor</keyword>
<dbReference type="InterPro" id="IPR007627">
    <property type="entry name" value="RNA_pol_sigma70_r2"/>
</dbReference>
<dbReference type="GO" id="GO:0006352">
    <property type="term" value="P:DNA-templated transcription initiation"/>
    <property type="evidence" value="ECO:0007669"/>
    <property type="project" value="InterPro"/>
</dbReference>
<evidence type="ECO:0000259" key="5">
    <source>
        <dbReference type="PROSITE" id="PS00715"/>
    </source>
</evidence>